<feature type="region of interest" description="Disordered" evidence="2">
    <location>
        <begin position="500"/>
        <end position="523"/>
    </location>
</feature>
<dbReference type="EMBL" id="JBGBPQ010000026">
    <property type="protein sequence ID" value="KAL1499171.1"/>
    <property type="molecule type" value="Genomic_DNA"/>
</dbReference>
<keyword evidence="4" id="KW-1185">Reference proteome</keyword>
<feature type="region of interest" description="Disordered" evidence="2">
    <location>
        <begin position="179"/>
        <end position="200"/>
    </location>
</feature>
<feature type="coiled-coil region" evidence="1">
    <location>
        <begin position="415"/>
        <end position="498"/>
    </location>
</feature>
<accession>A0AB34IIM3</accession>
<evidence type="ECO:0000256" key="2">
    <source>
        <dbReference type="SAM" id="MobiDB-lite"/>
    </source>
</evidence>
<feature type="compositionally biased region" description="Low complexity" evidence="2">
    <location>
        <begin position="271"/>
        <end position="299"/>
    </location>
</feature>
<organism evidence="3 4">
    <name type="scientific">Prymnesium parvum</name>
    <name type="common">Toxic golden alga</name>
    <dbReference type="NCBI Taxonomy" id="97485"/>
    <lineage>
        <taxon>Eukaryota</taxon>
        <taxon>Haptista</taxon>
        <taxon>Haptophyta</taxon>
        <taxon>Prymnesiophyceae</taxon>
        <taxon>Prymnesiales</taxon>
        <taxon>Prymnesiaceae</taxon>
        <taxon>Prymnesium</taxon>
    </lineage>
</organism>
<name>A0AB34IIM3_PRYPA</name>
<gene>
    <name evidence="3" type="ORF">AB1Y20_013681</name>
</gene>
<sequence length="523" mass="57657">MSENEQPIGHENAFSTRAQLLSELQQLDRNNRSLQNEVGQVAAKRSAEAAERPFADAGLHHEAASLREMVRELRARDEEKSARVLAVLQAKDQEIAQLHDAAAALEERLRAQDEERRRDAECTFASAENSEQLLQTTRQQAAELAELERACEEKQRQLLGAHERLHQLEALLQAREDEAARAEAARKEAELSAAHAQQQLEESQLEMAHLQGERTSLARAQADLQVREVRLHTLLESAVAAERDAERAMAQRDARIRELEEALARQVSNDAAAASPPAASPPTAAAAAATTTAAAAAASEQQEGRPAEPGRLEQLRAELVEACTQRARAVAELAAERELRALAEAEHAKQLQAASERAYDLERQLHAAREDTLEQSQATLPPPSPFYALTPRRWRGGGGVPPSPACAPLVRAQWREQAESRGSQLEGQLASAREEASRNERLLAQLVEREELQRAAHAHQMSEQQEMLQRLSARLSSMKQAECEAQAQSSALQRERRLIEERGAMQPSLHPPSRAALCSDSSP</sequence>
<feature type="compositionally biased region" description="Basic and acidic residues" evidence="2">
    <location>
        <begin position="179"/>
        <end position="190"/>
    </location>
</feature>
<proteinExistence type="predicted"/>
<reference evidence="3 4" key="1">
    <citation type="journal article" date="2024" name="Science">
        <title>Giant polyketide synthase enzymes in the biosynthesis of giant marine polyether toxins.</title>
        <authorList>
            <person name="Fallon T.R."/>
            <person name="Shende V.V."/>
            <person name="Wierzbicki I.H."/>
            <person name="Pendleton A.L."/>
            <person name="Watervoot N.F."/>
            <person name="Auber R.P."/>
            <person name="Gonzalez D.J."/>
            <person name="Wisecaver J.H."/>
            <person name="Moore B.S."/>
        </authorList>
    </citation>
    <scope>NUCLEOTIDE SEQUENCE [LARGE SCALE GENOMIC DNA]</scope>
    <source>
        <strain evidence="3 4">12B1</strain>
    </source>
</reference>
<feature type="region of interest" description="Disordered" evidence="2">
    <location>
        <begin position="31"/>
        <end position="60"/>
    </location>
</feature>
<evidence type="ECO:0008006" key="5">
    <source>
        <dbReference type="Google" id="ProtNLM"/>
    </source>
</evidence>
<protein>
    <recommendedName>
        <fullName evidence="5">Centrosomal protein of 162 kDa</fullName>
    </recommendedName>
</protein>
<comment type="caution">
    <text evidence="3">The sequence shown here is derived from an EMBL/GenBank/DDBJ whole genome shotgun (WGS) entry which is preliminary data.</text>
</comment>
<evidence type="ECO:0000313" key="4">
    <source>
        <dbReference type="Proteomes" id="UP001515480"/>
    </source>
</evidence>
<dbReference type="AlphaFoldDB" id="A0AB34IIM3"/>
<keyword evidence="1" id="KW-0175">Coiled coil</keyword>
<feature type="coiled-coil region" evidence="1">
    <location>
        <begin position="312"/>
        <end position="371"/>
    </location>
</feature>
<feature type="region of interest" description="Disordered" evidence="2">
    <location>
        <begin position="267"/>
        <end position="308"/>
    </location>
</feature>
<evidence type="ECO:0000256" key="1">
    <source>
        <dbReference type="SAM" id="Coils"/>
    </source>
</evidence>
<feature type="compositionally biased region" description="Basic and acidic residues" evidence="2">
    <location>
        <begin position="45"/>
        <end position="60"/>
    </location>
</feature>
<evidence type="ECO:0000313" key="3">
    <source>
        <dbReference type="EMBL" id="KAL1499171.1"/>
    </source>
</evidence>
<dbReference type="Proteomes" id="UP001515480">
    <property type="component" value="Unassembled WGS sequence"/>
</dbReference>